<dbReference type="RefSeq" id="WP_271317244.1">
    <property type="nucleotide sequence ID" value="NZ_JABXJJ020000011.1"/>
</dbReference>
<organism evidence="2">
    <name type="scientific">Streptantibioticus silvisoli</name>
    <dbReference type="NCBI Taxonomy" id="2705255"/>
    <lineage>
        <taxon>Bacteria</taxon>
        <taxon>Bacillati</taxon>
        <taxon>Actinomycetota</taxon>
        <taxon>Actinomycetes</taxon>
        <taxon>Kitasatosporales</taxon>
        <taxon>Streptomycetaceae</taxon>
        <taxon>Streptantibioticus</taxon>
    </lineage>
</organism>
<gene>
    <name evidence="2" type="ORF">POF50_010020</name>
</gene>
<name>A0AA90JX27_9ACTN</name>
<dbReference type="EMBL" id="JABXJJ020000011">
    <property type="protein sequence ID" value="MDI5969671.1"/>
    <property type="molecule type" value="Genomic_DNA"/>
</dbReference>
<proteinExistence type="predicted"/>
<dbReference type="InterPro" id="IPR036388">
    <property type="entry name" value="WH-like_DNA-bd_sf"/>
</dbReference>
<comment type="caution">
    <text evidence="2">The sequence shown here is derived from an EMBL/GenBank/DDBJ whole genome shotgun (WGS) entry which is preliminary data.</text>
</comment>
<feature type="domain" description="HTH merR-type" evidence="1">
    <location>
        <begin position="3"/>
        <end position="75"/>
    </location>
</feature>
<dbReference type="InterPro" id="IPR000551">
    <property type="entry name" value="MerR-type_HTH_dom"/>
</dbReference>
<dbReference type="Gene3D" id="1.10.1660.10">
    <property type="match status" value="1"/>
</dbReference>
<protein>
    <submittedName>
        <fullName evidence="2">DUF433 domain-containing protein</fullName>
    </submittedName>
</protein>
<dbReference type="SUPFAM" id="SSF46689">
    <property type="entry name" value="Homeodomain-like"/>
    <property type="match status" value="1"/>
</dbReference>
<reference evidence="2" key="1">
    <citation type="submission" date="2023-05" db="EMBL/GenBank/DDBJ databases">
        <title>Streptantibioticus silvisoli sp. nov., acidotolerant actinomycetes 1 from pine litter.</title>
        <authorList>
            <person name="Swiecimska M."/>
            <person name="Golinska P."/>
            <person name="Sangal V."/>
            <person name="Wachnowicz B."/>
            <person name="Goodfellow M."/>
        </authorList>
    </citation>
    <scope>NUCLEOTIDE SEQUENCE</scope>
    <source>
        <strain evidence="2">SL13</strain>
    </source>
</reference>
<evidence type="ECO:0000313" key="2">
    <source>
        <dbReference type="EMBL" id="MDI5969671.1"/>
    </source>
</evidence>
<dbReference type="Pfam" id="PF04255">
    <property type="entry name" value="DUF433"/>
    <property type="match status" value="1"/>
</dbReference>
<sequence length="219" mass="23615">MGYSTSMAAALSGVTTGQLRDWRRNRERNRGRGPILRPAPTPGPALYSFEDVLALRAFARLGRGVPLRRIREAFTALEDPGPAAWPSRPVQLSAFSLVADGDAVVLARSCQVAGPRARRRRTVLTTVAGVLGEFTPRAGVVVPHLLRPRFHVTVDPGTQSGLPVIAGTRVPFDAVADLVDDGVPPERITEHYPGVSAEAARDATSFARYVNSYRTPRAV</sequence>
<dbReference type="PANTHER" id="PTHR34849">
    <property type="entry name" value="SSL5025 PROTEIN"/>
    <property type="match status" value="1"/>
</dbReference>
<dbReference type="InterPro" id="IPR007367">
    <property type="entry name" value="DUF433"/>
</dbReference>
<dbReference type="GO" id="GO:0003677">
    <property type="term" value="F:DNA binding"/>
    <property type="evidence" value="ECO:0007669"/>
    <property type="project" value="InterPro"/>
</dbReference>
<dbReference type="Pfam" id="PF13411">
    <property type="entry name" value="MerR_1"/>
    <property type="match status" value="1"/>
</dbReference>
<dbReference type="Gene3D" id="1.10.10.10">
    <property type="entry name" value="Winged helix-like DNA-binding domain superfamily/Winged helix DNA-binding domain"/>
    <property type="match status" value="1"/>
</dbReference>
<dbReference type="InterPro" id="IPR009057">
    <property type="entry name" value="Homeodomain-like_sf"/>
</dbReference>
<dbReference type="GO" id="GO:0006355">
    <property type="term" value="P:regulation of DNA-templated transcription"/>
    <property type="evidence" value="ECO:0007669"/>
    <property type="project" value="InterPro"/>
</dbReference>
<dbReference type="PANTHER" id="PTHR34849:SF3">
    <property type="entry name" value="SSR2962 PROTEIN"/>
    <property type="match status" value="1"/>
</dbReference>
<accession>A0AA90JX27</accession>
<dbReference type="AlphaFoldDB" id="A0AA90JX27"/>
<evidence type="ECO:0000259" key="1">
    <source>
        <dbReference type="Pfam" id="PF13411"/>
    </source>
</evidence>